<sequence length="527" mass="58826">MIRVQDIKLTLEEDSKDISLKVAKKLKIKPSDIKSYTLFKEAIDARKKEEIRLVYTVDIETPREAQLLKKYPQIQVAYEGYVYPESGEKELVHRPVVVGSGPCGLFAALLLAQCGYKPLVVERGKKVEDRVKDIAHFWQEGILQPNSNVQFGEGGAGTFSDGKLTTQIKNKRCRKVLEELVESGAPSDILYKSKPHVGTDVLRGVVKNLRERIIELGGEFRFETTLTGVKVKDNQLEAIYLNDEEVKTQVCVIAIGHSARDTFEMLYNAHLYMEQKPFSIGMRIEHLQEWINEAQYGKVKEHPKLGAAEYKLVHHCENGRTVYSFCMCPGGYVIASASEEGGVVTNGMSEHARDGINANSGILVNVVPKDYEDDHPLAGIKLQRYFENLAYRLGGKNYQAPVQRVGDFLKGRPTTEFGLVQPSYKPGVAFTNLRSELPDFMGEALEEALVEFGKKIKNFDHPDAVLTGFETRSSSPVRLLRDKLYQSNIRGLYPAGEGAGYAGGITSAAVDGIEVAEAIIHYYKKTQ</sequence>
<protein>
    <submittedName>
        <fullName evidence="1">Uncharacterized protein</fullName>
    </submittedName>
</protein>
<comment type="caution">
    <text evidence="1">The sequence shown here is derived from an EMBL/GenBank/DDBJ whole genome shotgun (WGS) entry which is preliminary data.</text>
</comment>
<keyword evidence="2" id="KW-1185">Reference proteome</keyword>
<proteinExistence type="predicted"/>
<accession>A0AC61DG77</accession>
<evidence type="ECO:0000313" key="2">
    <source>
        <dbReference type="Proteomes" id="UP000224460"/>
    </source>
</evidence>
<dbReference type="Proteomes" id="UP000224460">
    <property type="component" value="Unassembled WGS sequence"/>
</dbReference>
<evidence type="ECO:0000313" key="1">
    <source>
        <dbReference type="EMBL" id="PHV71676.1"/>
    </source>
</evidence>
<dbReference type="EMBL" id="PEDL01000002">
    <property type="protein sequence ID" value="PHV71676.1"/>
    <property type="molecule type" value="Genomic_DNA"/>
</dbReference>
<organism evidence="1 2">
    <name type="scientific">Sporanaerobium hydrogeniformans</name>
    <dbReference type="NCBI Taxonomy" id="3072179"/>
    <lineage>
        <taxon>Bacteria</taxon>
        <taxon>Bacillati</taxon>
        <taxon>Bacillota</taxon>
        <taxon>Clostridia</taxon>
        <taxon>Lachnospirales</taxon>
        <taxon>Lachnospiraceae</taxon>
        <taxon>Sporanaerobium</taxon>
    </lineage>
</organism>
<gene>
    <name evidence="1" type="ORF">CS063_03695</name>
</gene>
<name>A0AC61DG77_9FIRM</name>
<reference evidence="1" key="1">
    <citation type="submission" date="2017-10" db="EMBL/GenBank/DDBJ databases">
        <title>Genome sequence of cellulolytic Lachnospiraceae bacterium XHS1971 isolated from hotspring sediment.</title>
        <authorList>
            <person name="Vasudevan G."/>
            <person name="Joshi A.J."/>
            <person name="Hivarkar S."/>
            <person name="Lanjekar V.B."/>
            <person name="Dhakephalkar P.K."/>
            <person name="Dagar S."/>
        </authorList>
    </citation>
    <scope>NUCLEOTIDE SEQUENCE</scope>
    <source>
        <strain evidence="1">XHS1971</strain>
    </source>
</reference>